<dbReference type="InterPro" id="IPR000192">
    <property type="entry name" value="Aminotrans_V_dom"/>
</dbReference>
<dbReference type="Gene3D" id="3.90.1150.10">
    <property type="entry name" value="Aspartate Aminotransferase, domain 1"/>
    <property type="match status" value="1"/>
</dbReference>
<name>A0A8J3GGW1_9HYPH</name>
<feature type="region of interest" description="Disordered" evidence="2">
    <location>
        <begin position="484"/>
        <end position="509"/>
    </location>
</feature>
<organism evidence="4 5">
    <name type="scientific">Limoniibacter endophyticus</name>
    <dbReference type="NCBI Taxonomy" id="1565040"/>
    <lineage>
        <taxon>Bacteria</taxon>
        <taxon>Pseudomonadati</taxon>
        <taxon>Pseudomonadota</taxon>
        <taxon>Alphaproteobacteria</taxon>
        <taxon>Hyphomicrobiales</taxon>
        <taxon>Bartonellaceae</taxon>
        <taxon>Limoniibacter</taxon>
    </lineage>
</organism>
<dbReference type="EMBL" id="BMZO01000003">
    <property type="protein sequence ID" value="GHC67985.1"/>
    <property type="molecule type" value="Genomic_DNA"/>
</dbReference>
<dbReference type="AlphaFoldDB" id="A0A8J3GGW1"/>
<dbReference type="PANTHER" id="PTHR43686">
    <property type="entry name" value="SULFURTRANSFERASE-RELATED"/>
    <property type="match status" value="1"/>
</dbReference>
<dbReference type="InterPro" id="IPR015421">
    <property type="entry name" value="PyrdxlP-dep_Trfase_major"/>
</dbReference>
<dbReference type="Proteomes" id="UP000641137">
    <property type="component" value="Unassembled WGS sequence"/>
</dbReference>
<evidence type="ECO:0000259" key="3">
    <source>
        <dbReference type="Pfam" id="PF00266"/>
    </source>
</evidence>
<keyword evidence="4" id="KW-0032">Aminotransferase</keyword>
<dbReference type="InterPro" id="IPR015422">
    <property type="entry name" value="PyrdxlP-dep_Trfase_small"/>
</dbReference>
<evidence type="ECO:0000256" key="2">
    <source>
        <dbReference type="SAM" id="MobiDB-lite"/>
    </source>
</evidence>
<gene>
    <name evidence="4" type="ORF">GCM10010136_12620</name>
</gene>
<comment type="caution">
    <text evidence="4">The sequence shown here is derived from an EMBL/GenBank/DDBJ whole genome shotgun (WGS) entry which is preliminary data.</text>
</comment>
<sequence>MFDGFKNTLQCEDLIERLRAGVIGEGVSIDGPAGPRKLVYADYVASGRALQQIEQFVMEHVLPYYANSHTEASFCGAQMTRMRAASRQAIADDLGAGDDCSVIFAGSGATAGMNKLVLLLDIPGRIARGEKVAVLSGPYEHHSNILPWRECGAPLFEIPECAGGGPCLDHLERKLKSLEGHDLVIGTFSAASNVTGIVTDTDAVSRILKRYGAVAIWDYAGGGPYMPMQMRSGTDCARDAIVFSPHKFPGGPGASGVLMLRNEIVRIHRPTMPGGGSVTFVSPWDHDYSSRITAREEAGTPNVIGDIRAGLALMIKHAIGQDFIDSRHAELRVKALNGWADNPRLELLGNLEAERLPIFSFRVRDEQGNYVHHQLFTRMLSDYYGVQARGGCACAGPYAHRLLNIDEDASSTILAAIRSGLEMEKPGWVRLNFSYLACDEKADFIIAAVNDLSLRATELASKYDFDPATARFRHREILAAAEQSAGQKLEDQCQPEQEGGEQADHEDRLAAAQAIGAQVDNGMRHA</sequence>
<dbReference type="RefSeq" id="WP_189488977.1">
    <property type="nucleotide sequence ID" value="NZ_BMZO01000003.1"/>
</dbReference>
<dbReference type="GO" id="GO:0008483">
    <property type="term" value="F:transaminase activity"/>
    <property type="evidence" value="ECO:0007669"/>
    <property type="project" value="UniProtKB-KW"/>
</dbReference>
<proteinExistence type="predicted"/>
<feature type="domain" description="Aminotransferase class V" evidence="3">
    <location>
        <begin position="39"/>
        <end position="402"/>
    </location>
</feature>
<reference evidence="4" key="2">
    <citation type="submission" date="2020-09" db="EMBL/GenBank/DDBJ databases">
        <authorList>
            <person name="Sun Q."/>
            <person name="Kim S."/>
        </authorList>
    </citation>
    <scope>NUCLEOTIDE SEQUENCE</scope>
    <source>
        <strain evidence="4">KCTC 42097</strain>
    </source>
</reference>
<protein>
    <submittedName>
        <fullName evidence="4">Aminotransferase class V</fullName>
    </submittedName>
</protein>
<accession>A0A8J3GGW1</accession>
<dbReference type="Pfam" id="PF00266">
    <property type="entry name" value="Aminotran_5"/>
    <property type="match status" value="1"/>
</dbReference>
<evidence type="ECO:0000256" key="1">
    <source>
        <dbReference type="ARBA" id="ARBA00022898"/>
    </source>
</evidence>
<dbReference type="PANTHER" id="PTHR43686:SF1">
    <property type="entry name" value="AMINOTRAN_5 DOMAIN-CONTAINING PROTEIN"/>
    <property type="match status" value="1"/>
</dbReference>
<reference evidence="4" key="1">
    <citation type="journal article" date="2014" name="Int. J. Syst. Evol. Microbiol.">
        <title>Complete genome sequence of Corynebacterium casei LMG S-19264T (=DSM 44701T), isolated from a smear-ripened cheese.</title>
        <authorList>
            <consortium name="US DOE Joint Genome Institute (JGI-PGF)"/>
            <person name="Walter F."/>
            <person name="Albersmeier A."/>
            <person name="Kalinowski J."/>
            <person name="Ruckert C."/>
        </authorList>
    </citation>
    <scope>NUCLEOTIDE SEQUENCE</scope>
    <source>
        <strain evidence="4">KCTC 42097</strain>
    </source>
</reference>
<keyword evidence="5" id="KW-1185">Reference proteome</keyword>
<dbReference type="InterPro" id="IPR015424">
    <property type="entry name" value="PyrdxlP-dep_Trfase"/>
</dbReference>
<dbReference type="Gene3D" id="3.40.640.10">
    <property type="entry name" value="Type I PLP-dependent aspartate aminotransferase-like (Major domain)"/>
    <property type="match status" value="1"/>
</dbReference>
<evidence type="ECO:0000313" key="4">
    <source>
        <dbReference type="EMBL" id="GHC67985.1"/>
    </source>
</evidence>
<keyword evidence="1" id="KW-0663">Pyridoxal phosphate</keyword>
<evidence type="ECO:0000313" key="5">
    <source>
        <dbReference type="Proteomes" id="UP000641137"/>
    </source>
</evidence>
<keyword evidence="4" id="KW-0808">Transferase</keyword>
<dbReference type="SUPFAM" id="SSF53383">
    <property type="entry name" value="PLP-dependent transferases"/>
    <property type="match status" value="1"/>
</dbReference>